<comment type="caution">
    <text evidence="1">The sequence shown here is derived from an EMBL/GenBank/DDBJ whole genome shotgun (WGS) entry which is preliminary data.</text>
</comment>
<organism evidence="1 2">
    <name type="scientific">Perkinsus olseni</name>
    <name type="common">Perkinsus atlanticus</name>
    <dbReference type="NCBI Taxonomy" id="32597"/>
    <lineage>
        <taxon>Eukaryota</taxon>
        <taxon>Sar</taxon>
        <taxon>Alveolata</taxon>
        <taxon>Perkinsozoa</taxon>
        <taxon>Perkinsea</taxon>
        <taxon>Perkinsida</taxon>
        <taxon>Perkinsidae</taxon>
        <taxon>Perkinsus</taxon>
    </lineage>
</organism>
<protein>
    <submittedName>
        <fullName evidence="1">Uncharacterized protein</fullName>
    </submittedName>
</protein>
<name>A0A7J6NFE4_PEROL</name>
<sequence>MKTTRECPGTITAFKLQGSSALSHTWTSCLAERRGSSIETESSHGSVEYPIKYEKVDGRNGQPGYFDVNFTDYDGPRRFYTTDAGLDVCIPLRGDLPPVGGVRRASPDEVDGDIETREILRDEEEI</sequence>
<gene>
    <name evidence="1" type="ORF">FOZ60_010284</name>
</gene>
<accession>A0A7J6NFE4</accession>
<proteinExistence type="predicted"/>
<dbReference type="Proteomes" id="UP000541610">
    <property type="component" value="Unassembled WGS sequence"/>
</dbReference>
<dbReference type="AlphaFoldDB" id="A0A7J6NFE4"/>
<reference evidence="1 2" key="1">
    <citation type="submission" date="2020-04" db="EMBL/GenBank/DDBJ databases">
        <title>Perkinsus olseni comparative genomics.</title>
        <authorList>
            <person name="Bogema D.R."/>
        </authorList>
    </citation>
    <scope>NUCLEOTIDE SEQUENCE [LARGE SCALE GENOMIC DNA]</scope>
    <source>
        <strain evidence="1">00978-12</strain>
    </source>
</reference>
<evidence type="ECO:0000313" key="2">
    <source>
        <dbReference type="Proteomes" id="UP000541610"/>
    </source>
</evidence>
<dbReference type="PROSITE" id="PS51257">
    <property type="entry name" value="PROKAR_LIPOPROTEIN"/>
    <property type="match status" value="1"/>
</dbReference>
<dbReference type="EMBL" id="JABANP010000417">
    <property type="protein sequence ID" value="KAF4682628.1"/>
    <property type="molecule type" value="Genomic_DNA"/>
</dbReference>
<evidence type="ECO:0000313" key="1">
    <source>
        <dbReference type="EMBL" id="KAF4682628.1"/>
    </source>
</evidence>